<evidence type="ECO:0000256" key="7">
    <source>
        <dbReference type="ARBA" id="ARBA00023065"/>
    </source>
</evidence>
<evidence type="ECO:0000256" key="5">
    <source>
        <dbReference type="ARBA" id="ARBA00022989"/>
    </source>
</evidence>
<reference evidence="13 14" key="1">
    <citation type="journal article" date="2019" name="Nat. Ecol. Evol.">
        <title>Megaphylogeny resolves global patterns of mushroom evolution.</title>
        <authorList>
            <person name="Varga T."/>
            <person name="Krizsan K."/>
            <person name="Foldi C."/>
            <person name="Dima B."/>
            <person name="Sanchez-Garcia M."/>
            <person name="Sanchez-Ramirez S."/>
            <person name="Szollosi G.J."/>
            <person name="Szarkandi J.G."/>
            <person name="Papp V."/>
            <person name="Albert L."/>
            <person name="Andreopoulos W."/>
            <person name="Angelini C."/>
            <person name="Antonin V."/>
            <person name="Barry K.W."/>
            <person name="Bougher N.L."/>
            <person name="Buchanan P."/>
            <person name="Buyck B."/>
            <person name="Bense V."/>
            <person name="Catcheside P."/>
            <person name="Chovatia M."/>
            <person name="Cooper J."/>
            <person name="Damon W."/>
            <person name="Desjardin D."/>
            <person name="Finy P."/>
            <person name="Geml J."/>
            <person name="Haridas S."/>
            <person name="Hughes K."/>
            <person name="Justo A."/>
            <person name="Karasinski D."/>
            <person name="Kautmanova I."/>
            <person name="Kiss B."/>
            <person name="Kocsube S."/>
            <person name="Kotiranta H."/>
            <person name="LaButti K.M."/>
            <person name="Lechner B.E."/>
            <person name="Liimatainen K."/>
            <person name="Lipzen A."/>
            <person name="Lukacs Z."/>
            <person name="Mihaltcheva S."/>
            <person name="Morgado L.N."/>
            <person name="Niskanen T."/>
            <person name="Noordeloos M.E."/>
            <person name="Ohm R.A."/>
            <person name="Ortiz-Santana B."/>
            <person name="Ovrebo C."/>
            <person name="Racz N."/>
            <person name="Riley R."/>
            <person name="Savchenko A."/>
            <person name="Shiryaev A."/>
            <person name="Soop K."/>
            <person name="Spirin V."/>
            <person name="Szebenyi C."/>
            <person name="Tomsovsky M."/>
            <person name="Tulloss R.E."/>
            <person name="Uehling J."/>
            <person name="Grigoriev I.V."/>
            <person name="Vagvolgyi C."/>
            <person name="Papp T."/>
            <person name="Martin F.M."/>
            <person name="Miettinen O."/>
            <person name="Hibbett D.S."/>
            <person name="Nagy L.G."/>
        </authorList>
    </citation>
    <scope>NUCLEOTIDE SEQUENCE [LARGE SCALE GENOMIC DNA]</scope>
    <source>
        <strain evidence="13 14">HHB13444</strain>
    </source>
</reference>
<feature type="transmembrane region" description="Helical" evidence="11">
    <location>
        <begin position="35"/>
        <end position="53"/>
    </location>
</feature>
<feature type="transmembrane region" description="Helical" evidence="11">
    <location>
        <begin position="128"/>
        <end position="149"/>
    </location>
</feature>
<feature type="transmembrane region" description="Helical" evidence="11">
    <location>
        <begin position="336"/>
        <end position="352"/>
    </location>
</feature>
<keyword evidence="9" id="KW-0739">Sodium transport</keyword>
<keyword evidence="2" id="KW-0813">Transport</keyword>
<feature type="transmembrane region" description="Helical" evidence="11">
    <location>
        <begin position="208"/>
        <end position="231"/>
    </location>
</feature>
<dbReference type="Gene3D" id="1.20.1530.20">
    <property type="match status" value="2"/>
</dbReference>
<feature type="region of interest" description="Disordered" evidence="10">
    <location>
        <begin position="160"/>
        <end position="198"/>
    </location>
</feature>
<dbReference type="InParanoid" id="A0A5C3PIP5"/>
<evidence type="ECO:0000256" key="9">
    <source>
        <dbReference type="ARBA" id="ARBA00023201"/>
    </source>
</evidence>
<name>A0A5C3PIP5_9APHY</name>
<feature type="transmembrane region" description="Helical" evidence="11">
    <location>
        <begin position="65"/>
        <end position="83"/>
    </location>
</feature>
<feature type="region of interest" description="Disordered" evidence="10">
    <location>
        <begin position="486"/>
        <end position="515"/>
    </location>
</feature>
<protein>
    <recommendedName>
        <fullName evidence="12">Cation/H+ exchanger transmembrane domain-containing protein</fullName>
    </recommendedName>
</protein>
<evidence type="ECO:0000256" key="3">
    <source>
        <dbReference type="ARBA" id="ARBA00022449"/>
    </source>
</evidence>
<keyword evidence="6" id="KW-0915">Sodium</keyword>
<dbReference type="GO" id="GO:0015297">
    <property type="term" value="F:antiporter activity"/>
    <property type="evidence" value="ECO:0007669"/>
    <property type="project" value="UniProtKB-KW"/>
</dbReference>
<feature type="transmembrane region" description="Helical" evidence="11">
    <location>
        <begin position="578"/>
        <end position="601"/>
    </location>
</feature>
<keyword evidence="5 11" id="KW-1133">Transmembrane helix</keyword>
<evidence type="ECO:0000256" key="11">
    <source>
        <dbReference type="SAM" id="Phobius"/>
    </source>
</evidence>
<dbReference type="Pfam" id="PF00999">
    <property type="entry name" value="Na_H_Exchanger"/>
    <property type="match status" value="1"/>
</dbReference>
<feature type="compositionally biased region" description="Basic and acidic residues" evidence="10">
    <location>
        <begin position="504"/>
        <end position="514"/>
    </location>
</feature>
<evidence type="ECO:0000313" key="14">
    <source>
        <dbReference type="Proteomes" id="UP000308197"/>
    </source>
</evidence>
<evidence type="ECO:0000313" key="13">
    <source>
        <dbReference type="EMBL" id="TFK88080.1"/>
    </source>
</evidence>
<keyword evidence="3" id="KW-0050">Antiport</keyword>
<evidence type="ECO:0000256" key="1">
    <source>
        <dbReference type="ARBA" id="ARBA00004141"/>
    </source>
</evidence>
<keyword evidence="7" id="KW-0406">Ion transport</keyword>
<feature type="compositionally biased region" description="Low complexity" evidence="10">
    <location>
        <begin position="486"/>
        <end position="495"/>
    </location>
</feature>
<feature type="transmembrane region" description="Helical" evidence="11">
    <location>
        <begin position="95"/>
        <end position="116"/>
    </location>
</feature>
<feature type="domain" description="Cation/H+ exchanger transmembrane" evidence="12">
    <location>
        <begin position="28"/>
        <end position="146"/>
    </location>
</feature>
<dbReference type="Proteomes" id="UP000308197">
    <property type="component" value="Unassembled WGS sequence"/>
</dbReference>
<dbReference type="PANTHER" id="PTHR43562">
    <property type="entry name" value="NAPA-TYPE SODIUM/HYDROGEN ANTIPORTER"/>
    <property type="match status" value="1"/>
</dbReference>
<proteinExistence type="predicted"/>
<feature type="transmembrane region" description="Helical" evidence="11">
    <location>
        <begin position="251"/>
        <end position="270"/>
    </location>
</feature>
<feature type="transmembrane region" description="Helical" evidence="11">
    <location>
        <begin position="397"/>
        <end position="413"/>
    </location>
</feature>
<dbReference type="InterPro" id="IPR006153">
    <property type="entry name" value="Cation/H_exchanger_TM"/>
</dbReference>
<evidence type="ECO:0000256" key="2">
    <source>
        <dbReference type="ARBA" id="ARBA00022448"/>
    </source>
</evidence>
<comment type="subcellular location">
    <subcellularLocation>
        <location evidence="1">Membrane</location>
        <topology evidence="1">Multi-pass membrane protein</topology>
    </subcellularLocation>
</comment>
<dbReference type="GO" id="GO:0006814">
    <property type="term" value="P:sodium ion transport"/>
    <property type="evidence" value="ECO:0007669"/>
    <property type="project" value="UniProtKB-KW"/>
</dbReference>
<organism evidence="13 14">
    <name type="scientific">Polyporus arcularius HHB13444</name>
    <dbReference type="NCBI Taxonomy" id="1314778"/>
    <lineage>
        <taxon>Eukaryota</taxon>
        <taxon>Fungi</taxon>
        <taxon>Dikarya</taxon>
        <taxon>Basidiomycota</taxon>
        <taxon>Agaricomycotina</taxon>
        <taxon>Agaricomycetes</taxon>
        <taxon>Polyporales</taxon>
        <taxon>Polyporaceae</taxon>
        <taxon>Polyporus</taxon>
    </lineage>
</organism>
<keyword evidence="8 11" id="KW-0472">Membrane</keyword>
<dbReference type="EMBL" id="ML211127">
    <property type="protein sequence ID" value="TFK88080.1"/>
    <property type="molecule type" value="Genomic_DNA"/>
</dbReference>
<dbReference type="PANTHER" id="PTHR43562:SF3">
    <property type="entry name" value="SODIUM ION_PROTON EXCHANGER (EUROFUNG)"/>
    <property type="match status" value="1"/>
</dbReference>
<accession>A0A5C3PIP5</accession>
<feature type="compositionally biased region" description="Polar residues" evidence="10">
    <location>
        <begin position="160"/>
        <end position="191"/>
    </location>
</feature>
<sequence>MPRALTYEEPSLIYLLVLASFLYLLNVVRIISDYLLYAGIVAEIAFGIVYGSPLTGLLPVSWESTFTAIGYLGLILVVFEGGLSTNLPVLLSNLPLSIVCALTGIGLPIALSFALLNAGFGYRPLEAFAAGAALSSTSLGTTLAALNSVTKSCSANEKMTYRTPGSTRASADASTPLANTSLGSENGNALTPTLPPEPSLQQSRIGTVLISAAIIDDVIGLVIAALIPALASISSDSSSDHSGLAWTIVRPLLSSILIAVVGCLVARFILRPLFWYRGVGERWCAPARLSKPWGVLSLFRAEGRWGTEAHADAVKLLLMVLSLSAMAAITDYTGTSVLYGAYVAGLILTYVTKPPVSTTSSRTSEHASGTEEMKFRERELSVEESFARMIGHLQNHLFLPLFFASIGFAIPFLDLWEPTVLWRGIVYSILMCLAKLAVGLPILVYPAIMVFVQSLPTWTGRVLSTIGSKCVACLTQVSQRLRRRAAAPPEAEALPSTSIPSADHSSDEKRDHPGDVIQSRRTPLAWSQITASIPPAVFMGVAMVSRGEIGLLIAQLARTGGHGEASESHTSGLLGDEAFLVAIWAILLCPLVGPISVGVVVRRWGPRVTAGIWA</sequence>
<dbReference type="GO" id="GO:1902600">
    <property type="term" value="P:proton transmembrane transport"/>
    <property type="evidence" value="ECO:0007669"/>
    <property type="project" value="InterPro"/>
</dbReference>
<evidence type="ECO:0000259" key="12">
    <source>
        <dbReference type="Pfam" id="PF00999"/>
    </source>
</evidence>
<evidence type="ECO:0000256" key="8">
    <source>
        <dbReference type="ARBA" id="ARBA00023136"/>
    </source>
</evidence>
<evidence type="ECO:0000256" key="10">
    <source>
        <dbReference type="SAM" id="MobiDB-lite"/>
    </source>
</evidence>
<evidence type="ECO:0000256" key="6">
    <source>
        <dbReference type="ARBA" id="ARBA00023053"/>
    </source>
</evidence>
<dbReference type="InterPro" id="IPR038770">
    <property type="entry name" value="Na+/solute_symporter_sf"/>
</dbReference>
<dbReference type="AlphaFoldDB" id="A0A5C3PIP5"/>
<gene>
    <name evidence="13" type="ORF">K466DRAFT_575547</name>
</gene>
<feature type="transmembrane region" description="Helical" evidence="11">
    <location>
        <begin position="12"/>
        <end position="28"/>
    </location>
</feature>
<feature type="transmembrane region" description="Helical" evidence="11">
    <location>
        <begin position="425"/>
        <end position="452"/>
    </location>
</feature>
<dbReference type="GO" id="GO:0016020">
    <property type="term" value="C:membrane"/>
    <property type="evidence" value="ECO:0007669"/>
    <property type="project" value="UniProtKB-SubCell"/>
</dbReference>
<keyword evidence="4 11" id="KW-0812">Transmembrane</keyword>
<evidence type="ECO:0000256" key="4">
    <source>
        <dbReference type="ARBA" id="ARBA00022692"/>
    </source>
</evidence>
<keyword evidence="14" id="KW-1185">Reference proteome</keyword>